<name>A0A7Z0JCQ6_9ACTN</name>
<dbReference type="AlphaFoldDB" id="A0A7Z0JCQ6"/>
<dbReference type="Pfam" id="PF01541">
    <property type="entry name" value="GIY-YIG"/>
    <property type="match status" value="1"/>
</dbReference>
<dbReference type="SUPFAM" id="SSF82771">
    <property type="entry name" value="GIY-YIG endonuclease"/>
    <property type="match status" value="1"/>
</dbReference>
<dbReference type="InterPro" id="IPR050066">
    <property type="entry name" value="UvrABC_protein_C"/>
</dbReference>
<evidence type="ECO:0000256" key="1">
    <source>
        <dbReference type="ARBA" id="ARBA00022839"/>
    </source>
</evidence>
<dbReference type="SMART" id="SM00465">
    <property type="entry name" value="GIYc"/>
    <property type="match status" value="1"/>
</dbReference>
<feature type="domain" description="GIY-YIG" evidence="2">
    <location>
        <begin position="229"/>
        <end position="307"/>
    </location>
</feature>
<dbReference type="NCBIfam" id="TIGR00573">
    <property type="entry name" value="dnaq"/>
    <property type="match status" value="1"/>
</dbReference>
<dbReference type="SMART" id="SM00479">
    <property type="entry name" value="EXOIII"/>
    <property type="match status" value="1"/>
</dbReference>
<keyword evidence="3" id="KW-0808">Transferase</keyword>
<keyword evidence="1" id="KW-0378">Hydrolase</keyword>
<dbReference type="InterPro" id="IPR036397">
    <property type="entry name" value="RNaseH_sf"/>
</dbReference>
<keyword evidence="1" id="KW-0269">Exonuclease</keyword>
<dbReference type="CDD" id="cd10434">
    <property type="entry name" value="GIY-YIG_UvrC_Cho"/>
    <property type="match status" value="1"/>
</dbReference>
<dbReference type="Proteomes" id="UP000572051">
    <property type="component" value="Unassembled WGS sequence"/>
</dbReference>
<dbReference type="CDD" id="cd06127">
    <property type="entry name" value="DEDDh"/>
    <property type="match status" value="1"/>
</dbReference>
<sequence length="593" mass="63033">MVRQSAASTGVQTSLGDLGTPLAATTFVVLDLETTGTSASKARITEVGAVKVRGGEVLDELSTLVDPGVLIPASITLLTGITQSMVATAPPIEDVLPKVLAFLDADPDTALVAHNAPFDTGFLKAACERQGLEWPGYPVVDTLRLARALLPRGEVRNHKLGTLAAFYGAPTTPSHRALDDARATVSVLHGLIERLGPMGVHSLEELRAVNKPPSRAQIARRHLAEDLPEEPGVYVFTDARGASLYVGKSNNLRRRVRSYFTAAENRRRIREMAGLVEGVTPIVCTTELEASVRELRIIAERKPPFNRRSRNPERVSWVKLTTDAYPRLSVVRAVRDDGAPYIGPYASAKDAERAKEALLHAVPLRQCTHTPSVPKGKGRAADGSASVIALGGGWAEPCVLAQLGRCGAPCDGTESLQDYTAHADAAAEAMTGDPARVVAAHTARIGELAAALRYEEAAGHRDRLAAFLAGARRAQRLSALSAVPHLVASRRAGTGWETCVVRHGRLAASAVLRPGTDPAAFLASLVATAERVPAGHGPSPRALPGESELILDWLADPATRLVEIEGEWTCPLRSAEAHAELTHWAHGRAAPAQ</sequence>
<proteinExistence type="predicted"/>
<dbReference type="Gene3D" id="3.30.420.10">
    <property type="entry name" value="Ribonuclease H-like superfamily/Ribonuclease H"/>
    <property type="match status" value="1"/>
</dbReference>
<dbReference type="InterPro" id="IPR012337">
    <property type="entry name" value="RNaseH-like_sf"/>
</dbReference>
<dbReference type="GO" id="GO:0003677">
    <property type="term" value="F:DNA binding"/>
    <property type="evidence" value="ECO:0007669"/>
    <property type="project" value="InterPro"/>
</dbReference>
<organism evidence="3 4">
    <name type="scientific">Nocardiopsis aegyptia</name>
    <dbReference type="NCBI Taxonomy" id="220378"/>
    <lineage>
        <taxon>Bacteria</taxon>
        <taxon>Bacillati</taxon>
        <taxon>Actinomycetota</taxon>
        <taxon>Actinomycetes</taxon>
        <taxon>Streptosporangiales</taxon>
        <taxon>Nocardiopsidaceae</taxon>
        <taxon>Nocardiopsis</taxon>
    </lineage>
</organism>
<dbReference type="GO" id="GO:0006260">
    <property type="term" value="P:DNA replication"/>
    <property type="evidence" value="ECO:0007669"/>
    <property type="project" value="InterPro"/>
</dbReference>
<dbReference type="Pfam" id="PF00929">
    <property type="entry name" value="RNase_T"/>
    <property type="match status" value="1"/>
</dbReference>
<dbReference type="PROSITE" id="PS50164">
    <property type="entry name" value="GIY_YIG"/>
    <property type="match status" value="1"/>
</dbReference>
<comment type="caution">
    <text evidence="3">The sequence shown here is derived from an EMBL/GenBank/DDBJ whole genome shotgun (WGS) entry which is preliminary data.</text>
</comment>
<keyword evidence="3" id="KW-0548">Nucleotidyltransferase</keyword>
<dbReference type="FunFam" id="3.30.420.10:FF:000045">
    <property type="entry name" value="3'-5' exonuclease DinG"/>
    <property type="match status" value="1"/>
</dbReference>
<dbReference type="GO" id="GO:0006289">
    <property type="term" value="P:nucleotide-excision repair"/>
    <property type="evidence" value="ECO:0007669"/>
    <property type="project" value="InterPro"/>
</dbReference>
<dbReference type="NCBIfam" id="NF005905">
    <property type="entry name" value="PRK07883.1-3"/>
    <property type="match status" value="1"/>
</dbReference>
<dbReference type="InterPro" id="IPR035901">
    <property type="entry name" value="GIY-YIG_endonuc_sf"/>
</dbReference>
<dbReference type="InterPro" id="IPR006054">
    <property type="entry name" value="DnaQ"/>
</dbReference>
<dbReference type="PANTHER" id="PTHR30562:SF1">
    <property type="entry name" value="UVRABC SYSTEM PROTEIN C"/>
    <property type="match status" value="1"/>
</dbReference>
<keyword evidence="4" id="KW-1185">Reference proteome</keyword>
<gene>
    <name evidence="3" type="ORF">HNR10_005098</name>
</gene>
<dbReference type="InterPro" id="IPR013520">
    <property type="entry name" value="Ribonucl_H"/>
</dbReference>
<dbReference type="RefSeq" id="WP_312889417.1">
    <property type="nucleotide sequence ID" value="NZ_JACCFS010000001.1"/>
</dbReference>
<dbReference type="InterPro" id="IPR047296">
    <property type="entry name" value="GIY-YIG_UvrC_Cho"/>
</dbReference>
<dbReference type="InterPro" id="IPR000305">
    <property type="entry name" value="GIY-YIG_endonuc"/>
</dbReference>
<dbReference type="Gene3D" id="3.40.1440.10">
    <property type="entry name" value="GIY-YIG endonuclease"/>
    <property type="match status" value="1"/>
</dbReference>
<accession>A0A7Z0JCQ6</accession>
<protein>
    <submittedName>
        <fullName evidence="3">DNA polymerase-3 subunit epsilon</fullName>
        <ecNumber evidence="3">2.7.7.7</ecNumber>
    </submittedName>
</protein>
<evidence type="ECO:0000259" key="2">
    <source>
        <dbReference type="PROSITE" id="PS50164"/>
    </source>
</evidence>
<keyword evidence="1" id="KW-0540">Nuclease</keyword>
<reference evidence="3 4" key="1">
    <citation type="submission" date="2020-07" db="EMBL/GenBank/DDBJ databases">
        <title>Sequencing the genomes of 1000 actinobacteria strains.</title>
        <authorList>
            <person name="Klenk H.-P."/>
        </authorList>
    </citation>
    <scope>NUCLEOTIDE SEQUENCE [LARGE SCALE GENOMIC DNA]</scope>
    <source>
        <strain evidence="3 4">DSM 44442</strain>
    </source>
</reference>
<dbReference type="NCBIfam" id="NF005907">
    <property type="entry name" value="PRK07883.1-5"/>
    <property type="match status" value="1"/>
</dbReference>
<dbReference type="GO" id="GO:0009380">
    <property type="term" value="C:excinuclease repair complex"/>
    <property type="evidence" value="ECO:0007669"/>
    <property type="project" value="TreeGrafter"/>
</dbReference>
<dbReference type="EC" id="2.7.7.7" evidence="3"/>
<evidence type="ECO:0000313" key="4">
    <source>
        <dbReference type="Proteomes" id="UP000572051"/>
    </source>
</evidence>
<dbReference type="GO" id="GO:0004527">
    <property type="term" value="F:exonuclease activity"/>
    <property type="evidence" value="ECO:0007669"/>
    <property type="project" value="UniProtKB-KW"/>
</dbReference>
<dbReference type="GO" id="GO:0003887">
    <property type="term" value="F:DNA-directed DNA polymerase activity"/>
    <property type="evidence" value="ECO:0007669"/>
    <property type="project" value="UniProtKB-EC"/>
</dbReference>
<dbReference type="PANTHER" id="PTHR30562">
    <property type="entry name" value="UVRC/OXIDOREDUCTASE"/>
    <property type="match status" value="1"/>
</dbReference>
<dbReference type="SUPFAM" id="SSF53098">
    <property type="entry name" value="Ribonuclease H-like"/>
    <property type="match status" value="1"/>
</dbReference>
<evidence type="ECO:0000313" key="3">
    <source>
        <dbReference type="EMBL" id="NYJ37217.1"/>
    </source>
</evidence>
<dbReference type="EMBL" id="JACCFS010000001">
    <property type="protein sequence ID" value="NYJ37217.1"/>
    <property type="molecule type" value="Genomic_DNA"/>
</dbReference>